<evidence type="ECO:0000313" key="3">
    <source>
        <dbReference type="Proteomes" id="UP000018817"/>
    </source>
</evidence>
<proteinExistence type="predicted"/>
<dbReference type="VEuPathDB" id="FungiDB:PPTG_22590"/>
<evidence type="ECO:0000256" key="1">
    <source>
        <dbReference type="SAM" id="MobiDB-lite"/>
    </source>
</evidence>
<dbReference type="RefSeq" id="XP_008903439.1">
    <property type="nucleotide sequence ID" value="XM_008905191.1"/>
</dbReference>
<protein>
    <submittedName>
        <fullName evidence="2">Uncharacterized protein</fullName>
    </submittedName>
</protein>
<evidence type="ECO:0000313" key="2">
    <source>
        <dbReference type="EMBL" id="ETN11498.1"/>
    </source>
</evidence>
<name>W2QE78_PHYN3</name>
<dbReference type="EMBL" id="KI669579">
    <property type="protein sequence ID" value="ETN11498.1"/>
    <property type="molecule type" value="Genomic_DNA"/>
</dbReference>
<reference evidence="2 3" key="2">
    <citation type="submission" date="2013-11" db="EMBL/GenBank/DDBJ databases">
        <title>The Genome Sequence of Phytophthora parasitica INRA-310.</title>
        <authorList>
            <consortium name="The Broad Institute Genomics Platform"/>
            <person name="Russ C."/>
            <person name="Tyler B."/>
            <person name="Panabieres F."/>
            <person name="Shan W."/>
            <person name="Tripathy S."/>
            <person name="Grunwald N."/>
            <person name="Machado M."/>
            <person name="Johnson C.S."/>
            <person name="Arredondo F."/>
            <person name="Hong C."/>
            <person name="Coffey M."/>
            <person name="Young S.K."/>
            <person name="Zeng Q."/>
            <person name="Gargeya S."/>
            <person name="Fitzgerald M."/>
            <person name="Abouelleil A."/>
            <person name="Alvarado L."/>
            <person name="Chapman S.B."/>
            <person name="Gainer-Dewar J."/>
            <person name="Goldberg J."/>
            <person name="Griggs A."/>
            <person name="Gujja S."/>
            <person name="Hansen M."/>
            <person name="Howarth C."/>
            <person name="Imamovic A."/>
            <person name="Ireland A."/>
            <person name="Larimer J."/>
            <person name="McCowan C."/>
            <person name="Murphy C."/>
            <person name="Pearson M."/>
            <person name="Poon T.W."/>
            <person name="Priest M."/>
            <person name="Roberts A."/>
            <person name="Saif S."/>
            <person name="Shea T."/>
            <person name="Sykes S."/>
            <person name="Wortman J."/>
            <person name="Nusbaum C."/>
            <person name="Birren B."/>
        </authorList>
    </citation>
    <scope>NUCLEOTIDE SEQUENCE [LARGE SCALE GENOMIC DNA]</scope>
    <source>
        <strain evidence="2 3">INRA-310</strain>
    </source>
</reference>
<dbReference type="Proteomes" id="UP000018817">
    <property type="component" value="Unassembled WGS sequence"/>
</dbReference>
<reference evidence="3" key="1">
    <citation type="submission" date="2011-12" db="EMBL/GenBank/DDBJ databases">
        <authorList>
            <consortium name="The Broad Institute Genome Sequencing Platform"/>
            <person name="Russ C."/>
            <person name="Tyler B."/>
            <person name="Panabieres F."/>
            <person name="Shan W."/>
            <person name="Tripathy S."/>
            <person name="Grunwald N."/>
            <person name="Machado M."/>
            <person name="Young S.K."/>
            <person name="Zeng Q."/>
            <person name="Gargeya S."/>
            <person name="Fitzgerald M."/>
            <person name="Haas B."/>
            <person name="Abouelleil A."/>
            <person name="Alvarado L."/>
            <person name="Arachchi H.M."/>
            <person name="Berlin A."/>
            <person name="Chapman S.B."/>
            <person name="Gearin G."/>
            <person name="Goldberg J."/>
            <person name="Griggs A."/>
            <person name="Gujja S."/>
            <person name="Hansen M."/>
            <person name="Heiman D."/>
            <person name="Howarth C."/>
            <person name="Larimer J."/>
            <person name="Lui A."/>
            <person name="MacDonald P.J.P."/>
            <person name="McCowen C."/>
            <person name="Montmayeur A."/>
            <person name="Murphy C."/>
            <person name="Neiman D."/>
            <person name="Pearson M."/>
            <person name="Priest M."/>
            <person name="Roberts A."/>
            <person name="Saif S."/>
            <person name="Shea T."/>
            <person name="Sisk P."/>
            <person name="Stolte C."/>
            <person name="Sykes S."/>
            <person name="Wortman J."/>
            <person name="Nusbaum C."/>
            <person name="Birren B."/>
        </authorList>
    </citation>
    <scope>NUCLEOTIDE SEQUENCE [LARGE SCALE GENOMIC DNA]</scope>
    <source>
        <strain evidence="3">INRA-310</strain>
    </source>
</reference>
<feature type="region of interest" description="Disordered" evidence="1">
    <location>
        <begin position="1"/>
        <end position="23"/>
    </location>
</feature>
<gene>
    <name evidence="2" type="ORF">PPTG_22590</name>
</gene>
<organism evidence="2 3">
    <name type="scientific">Phytophthora nicotianae (strain INRA-310)</name>
    <name type="common">Phytophthora parasitica</name>
    <dbReference type="NCBI Taxonomy" id="761204"/>
    <lineage>
        <taxon>Eukaryota</taxon>
        <taxon>Sar</taxon>
        <taxon>Stramenopiles</taxon>
        <taxon>Oomycota</taxon>
        <taxon>Peronosporomycetes</taxon>
        <taxon>Peronosporales</taxon>
        <taxon>Peronosporaceae</taxon>
        <taxon>Phytophthora</taxon>
    </lineage>
</organism>
<dbReference type="AlphaFoldDB" id="W2QE78"/>
<dbReference type="GeneID" id="20191189"/>
<sequence>MAKEYQVAEKVRRSREHNDALSWKERTALPQRFDSETACQDGVDNEGDEQVTKSLFEPGSHVWLYMERVKPGLTKKPAHR</sequence>
<accession>W2QE78</accession>